<name>A0AAW0SK68_SCYPA</name>
<gene>
    <name evidence="1" type="ORF">O3P69_019926</name>
</gene>
<reference evidence="1 2" key="1">
    <citation type="submission" date="2023-03" db="EMBL/GenBank/DDBJ databases">
        <title>High-quality genome of Scylla paramamosain provides insights in environmental adaptation.</title>
        <authorList>
            <person name="Zhang L."/>
        </authorList>
    </citation>
    <scope>NUCLEOTIDE SEQUENCE [LARGE SCALE GENOMIC DNA]</scope>
    <source>
        <strain evidence="1">LZ_2023a</strain>
        <tissue evidence="1">Muscle</tissue>
    </source>
</reference>
<dbReference type="EMBL" id="JARAKH010000064">
    <property type="protein sequence ID" value="KAK8375171.1"/>
    <property type="molecule type" value="Genomic_DNA"/>
</dbReference>
<comment type="caution">
    <text evidence="1">The sequence shown here is derived from an EMBL/GenBank/DDBJ whole genome shotgun (WGS) entry which is preliminary data.</text>
</comment>
<dbReference type="Proteomes" id="UP001487740">
    <property type="component" value="Unassembled WGS sequence"/>
</dbReference>
<dbReference type="AlphaFoldDB" id="A0AAW0SK68"/>
<organism evidence="1 2">
    <name type="scientific">Scylla paramamosain</name>
    <name type="common">Mud crab</name>
    <dbReference type="NCBI Taxonomy" id="85552"/>
    <lineage>
        <taxon>Eukaryota</taxon>
        <taxon>Metazoa</taxon>
        <taxon>Ecdysozoa</taxon>
        <taxon>Arthropoda</taxon>
        <taxon>Crustacea</taxon>
        <taxon>Multicrustacea</taxon>
        <taxon>Malacostraca</taxon>
        <taxon>Eumalacostraca</taxon>
        <taxon>Eucarida</taxon>
        <taxon>Decapoda</taxon>
        <taxon>Pleocyemata</taxon>
        <taxon>Brachyura</taxon>
        <taxon>Eubrachyura</taxon>
        <taxon>Portunoidea</taxon>
        <taxon>Portunidae</taxon>
        <taxon>Portuninae</taxon>
        <taxon>Scylla</taxon>
    </lineage>
</organism>
<keyword evidence="2" id="KW-1185">Reference proteome</keyword>
<accession>A0AAW0SK68</accession>
<sequence>MDHIDLRTQFSARYIETDCLFKTSTLLTGQPVTALCVCCRVRKGVLRLQEGLPLPSGVRACFLRQAPPASRLASSRLPESTHLHS</sequence>
<evidence type="ECO:0000313" key="2">
    <source>
        <dbReference type="Proteomes" id="UP001487740"/>
    </source>
</evidence>
<protein>
    <submittedName>
        <fullName evidence="1">Uncharacterized protein</fullName>
    </submittedName>
</protein>
<evidence type="ECO:0000313" key="1">
    <source>
        <dbReference type="EMBL" id="KAK8375171.1"/>
    </source>
</evidence>
<proteinExistence type="predicted"/>